<evidence type="ECO:0000256" key="1">
    <source>
        <dbReference type="SAM" id="MobiDB-lite"/>
    </source>
</evidence>
<name>A0A812RJ75_9DINO</name>
<accession>A0A812RJ75</accession>
<proteinExistence type="predicted"/>
<dbReference type="EMBL" id="CAJNDS010002341">
    <property type="protein sequence ID" value="CAE7441085.1"/>
    <property type="molecule type" value="Genomic_DNA"/>
</dbReference>
<protein>
    <submittedName>
        <fullName evidence="2">PpsA protein</fullName>
    </submittedName>
</protein>
<organism evidence="2 3">
    <name type="scientific">Symbiodinium natans</name>
    <dbReference type="NCBI Taxonomy" id="878477"/>
    <lineage>
        <taxon>Eukaryota</taxon>
        <taxon>Sar</taxon>
        <taxon>Alveolata</taxon>
        <taxon>Dinophyceae</taxon>
        <taxon>Suessiales</taxon>
        <taxon>Symbiodiniaceae</taxon>
        <taxon>Symbiodinium</taxon>
    </lineage>
</organism>
<reference evidence="2" key="1">
    <citation type="submission" date="2021-02" db="EMBL/GenBank/DDBJ databases">
        <authorList>
            <person name="Dougan E. K."/>
            <person name="Rhodes N."/>
            <person name="Thang M."/>
            <person name="Chan C."/>
        </authorList>
    </citation>
    <scope>NUCLEOTIDE SEQUENCE</scope>
</reference>
<dbReference type="AlphaFoldDB" id="A0A812RJ75"/>
<comment type="caution">
    <text evidence="2">The sequence shown here is derived from an EMBL/GenBank/DDBJ whole genome shotgun (WGS) entry which is preliminary data.</text>
</comment>
<dbReference type="OrthoDB" id="10541911at2759"/>
<feature type="region of interest" description="Disordered" evidence="1">
    <location>
        <begin position="50"/>
        <end position="72"/>
    </location>
</feature>
<keyword evidence="3" id="KW-1185">Reference proteome</keyword>
<evidence type="ECO:0000313" key="2">
    <source>
        <dbReference type="EMBL" id="CAE7441085.1"/>
    </source>
</evidence>
<sequence>MKHGSRCVAMPLNIHAQFLSDEELSDALELVEVALFPEVEMNFPMDAQSREAVHHSDVNPFRVEEKTGSRVR</sequence>
<dbReference type="Proteomes" id="UP000604046">
    <property type="component" value="Unassembled WGS sequence"/>
</dbReference>
<evidence type="ECO:0000313" key="3">
    <source>
        <dbReference type="Proteomes" id="UP000604046"/>
    </source>
</evidence>
<gene>
    <name evidence="2" type="primary">ppsA</name>
    <name evidence="2" type="ORF">SNAT2548_LOCUS23973</name>
</gene>